<keyword evidence="8 11" id="KW-1133">Transmembrane helix</keyword>
<evidence type="ECO:0000256" key="2">
    <source>
        <dbReference type="ARBA" id="ARBA00022519"/>
    </source>
</evidence>
<dbReference type="InterPro" id="IPR023346">
    <property type="entry name" value="Lysozyme-like_dom_sf"/>
</dbReference>
<evidence type="ECO:0000256" key="11">
    <source>
        <dbReference type="HAMAP-Rule" id="MF_00766"/>
    </source>
</evidence>
<dbReference type="InterPro" id="IPR036950">
    <property type="entry name" value="PBP_transglycosylase"/>
</dbReference>
<keyword evidence="2 11" id="KW-0997">Cell inner membrane</keyword>
<keyword evidence="1 11" id="KW-1003">Cell membrane</keyword>
<keyword evidence="3 11" id="KW-0328">Glycosyltransferase</keyword>
<sequence length="237" mass="27497">MLKIKSLISPRCRLRLAKMIISLIVAFFGCVIIFRFFPIPYSSYMLQKTAENFFNEHYHTQHKWVSLENIAPAMQLAVIAAEDQRFPEHWGFDLDAIEKALKHNQSSKRTRGASTISQQTAKNLFLWSDRSWIRKGLEIPITLSLELLWSKQRILEVYLNIAEFGPGIFGVEAASQYYFKKSAVKLTRYQAALLAAVLPNPILYRVNQPSVYIQSRQNWILKQMQLLGNNYLNKLNK</sequence>
<dbReference type="SUPFAM" id="SSF53955">
    <property type="entry name" value="Lysozyme-like"/>
    <property type="match status" value="1"/>
</dbReference>
<evidence type="ECO:0000256" key="4">
    <source>
        <dbReference type="ARBA" id="ARBA00022679"/>
    </source>
</evidence>
<evidence type="ECO:0000313" key="14">
    <source>
        <dbReference type="Proteomes" id="UP001589767"/>
    </source>
</evidence>
<evidence type="ECO:0000256" key="10">
    <source>
        <dbReference type="ARBA" id="ARBA00023316"/>
    </source>
</evidence>
<gene>
    <name evidence="11 13" type="primary">mtgA</name>
    <name evidence="13" type="ORF">ACFFHK_05630</name>
</gene>
<dbReference type="Pfam" id="PF00912">
    <property type="entry name" value="Transgly"/>
    <property type="match status" value="1"/>
</dbReference>
<keyword evidence="14" id="KW-1185">Reference proteome</keyword>
<evidence type="ECO:0000313" key="13">
    <source>
        <dbReference type="EMBL" id="MFC0309188.1"/>
    </source>
</evidence>
<evidence type="ECO:0000256" key="9">
    <source>
        <dbReference type="ARBA" id="ARBA00023136"/>
    </source>
</evidence>
<dbReference type="EC" id="2.4.99.28" evidence="11"/>
<dbReference type="HAMAP" id="MF_00766">
    <property type="entry name" value="PGT_MtgA"/>
    <property type="match status" value="1"/>
</dbReference>
<keyword evidence="10 11" id="KW-0961">Cell wall biogenesis/degradation</keyword>
<evidence type="ECO:0000259" key="12">
    <source>
        <dbReference type="Pfam" id="PF00912"/>
    </source>
</evidence>
<comment type="caution">
    <text evidence="13">The sequence shown here is derived from an EMBL/GenBank/DDBJ whole genome shotgun (WGS) entry which is preliminary data.</text>
</comment>
<evidence type="ECO:0000256" key="1">
    <source>
        <dbReference type="ARBA" id="ARBA00022475"/>
    </source>
</evidence>
<dbReference type="EMBL" id="JBHLWB010000005">
    <property type="protein sequence ID" value="MFC0309188.1"/>
    <property type="molecule type" value="Genomic_DNA"/>
</dbReference>
<comment type="similarity">
    <text evidence="11">Belongs to the glycosyltransferase 51 family.</text>
</comment>
<feature type="domain" description="Glycosyl transferase family 51" evidence="12">
    <location>
        <begin position="58"/>
        <end position="225"/>
    </location>
</feature>
<evidence type="ECO:0000256" key="8">
    <source>
        <dbReference type="ARBA" id="ARBA00022989"/>
    </source>
</evidence>
<comment type="subcellular location">
    <subcellularLocation>
        <location evidence="11">Cell inner membrane</location>
        <topology evidence="11">Single-pass membrane protein</topology>
    </subcellularLocation>
</comment>
<feature type="transmembrane region" description="Helical" evidence="11">
    <location>
        <begin position="20"/>
        <end position="37"/>
    </location>
</feature>
<keyword evidence="5 11" id="KW-0812">Transmembrane</keyword>
<dbReference type="InterPro" id="IPR011812">
    <property type="entry name" value="Pep_trsgly"/>
</dbReference>
<keyword evidence="4 11" id="KW-0808">Transferase</keyword>
<dbReference type="RefSeq" id="WP_382370415.1">
    <property type="nucleotide sequence ID" value="NZ_JBHLWB010000005.1"/>
</dbReference>
<dbReference type="PANTHER" id="PTHR30400:SF0">
    <property type="entry name" value="BIOSYNTHETIC PEPTIDOGLYCAN TRANSGLYCOSYLASE"/>
    <property type="match status" value="1"/>
</dbReference>
<dbReference type="NCBIfam" id="TIGR02070">
    <property type="entry name" value="mono_pep_trsgly"/>
    <property type="match status" value="1"/>
</dbReference>
<reference evidence="13 14" key="1">
    <citation type="submission" date="2024-09" db="EMBL/GenBank/DDBJ databases">
        <authorList>
            <person name="Sun Q."/>
            <person name="Mori K."/>
        </authorList>
    </citation>
    <scope>NUCLEOTIDE SEQUENCE [LARGE SCALE GENOMIC DNA]</scope>
    <source>
        <strain evidence="13 14">CCM 7539</strain>
    </source>
</reference>
<keyword evidence="9 11" id="KW-0472">Membrane</keyword>
<comment type="pathway">
    <text evidence="11">Cell wall biogenesis; peptidoglycan biosynthesis.</text>
</comment>
<protein>
    <recommendedName>
        <fullName evidence="11">Biosynthetic peptidoglycan transglycosylase</fullName>
        <ecNumber evidence="11">2.4.99.28</ecNumber>
    </recommendedName>
    <alternativeName>
        <fullName evidence="11">Glycan polymerase</fullName>
    </alternativeName>
    <alternativeName>
        <fullName evidence="11">Peptidoglycan glycosyltransferase MtgA</fullName>
        <shortName evidence="11">PGT</shortName>
    </alternativeName>
</protein>
<comment type="function">
    <text evidence="11">Peptidoglycan polymerase that catalyzes glycan chain elongation from lipid-linked precursors.</text>
</comment>
<dbReference type="Gene3D" id="1.10.3810.10">
    <property type="entry name" value="Biosynthetic peptidoglycan transglycosylase-like"/>
    <property type="match status" value="1"/>
</dbReference>
<accession>A0ABV6H0N8</accession>
<keyword evidence="7 11" id="KW-0573">Peptidoglycan synthesis</keyword>
<dbReference type="PANTHER" id="PTHR30400">
    <property type="entry name" value="MONOFUNCTIONAL BIOSYNTHETIC PEPTIDOGLYCAN TRANSGLYCOSYLASE"/>
    <property type="match status" value="1"/>
</dbReference>
<comment type="catalytic activity">
    <reaction evidence="11">
        <text>[GlcNAc-(1-&gt;4)-Mur2Ac(oyl-L-Ala-gamma-D-Glu-L-Lys-D-Ala-D-Ala)](n)-di-trans,octa-cis-undecaprenyl diphosphate + beta-D-GlcNAc-(1-&gt;4)-Mur2Ac(oyl-L-Ala-gamma-D-Glu-L-Lys-D-Ala-D-Ala)-di-trans,octa-cis-undecaprenyl diphosphate = [GlcNAc-(1-&gt;4)-Mur2Ac(oyl-L-Ala-gamma-D-Glu-L-Lys-D-Ala-D-Ala)](n+1)-di-trans,octa-cis-undecaprenyl diphosphate + di-trans,octa-cis-undecaprenyl diphosphate + H(+)</text>
        <dbReference type="Rhea" id="RHEA:23708"/>
        <dbReference type="Rhea" id="RHEA-COMP:9602"/>
        <dbReference type="Rhea" id="RHEA-COMP:9603"/>
        <dbReference type="ChEBI" id="CHEBI:15378"/>
        <dbReference type="ChEBI" id="CHEBI:58405"/>
        <dbReference type="ChEBI" id="CHEBI:60033"/>
        <dbReference type="ChEBI" id="CHEBI:78435"/>
        <dbReference type="EC" id="2.4.99.28"/>
    </reaction>
</comment>
<evidence type="ECO:0000256" key="3">
    <source>
        <dbReference type="ARBA" id="ARBA00022676"/>
    </source>
</evidence>
<evidence type="ECO:0000256" key="5">
    <source>
        <dbReference type="ARBA" id="ARBA00022692"/>
    </source>
</evidence>
<name>A0ABV6H0N8_9PAST</name>
<organism evidence="13 14">
    <name type="scientific">Gallibacterium trehalosifermentans</name>
    <dbReference type="NCBI Taxonomy" id="516935"/>
    <lineage>
        <taxon>Bacteria</taxon>
        <taxon>Pseudomonadati</taxon>
        <taxon>Pseudomonadota</taxon>
        <taxon>Gammaproteobacteria</taxon>
        <taxon>Pasteurellales</taxon>
        <taxon>Pasteurellaceae</taxon>
        <taxon>Gallibacterium</taxon>
    </lineage>
</organism>
<dbReference type="InterPro" id="IPR001264">
    <property type="entry name" value="Glyco_trans_51"/>
</dbReference>
<keyword evidence="6 11" id="KW-0133">Cell shape</keyword>
<dbReference type="Proteomes" id="UP001589767">
    <property type="component" value="Unassembled WGS sequence"/>
</dbReference>
<dbReference type="PROSITE" id="PS51257">
    <property type="entry name" value="PROKAR_LIPOPROTEIN"/>
    <property type="match status" value="1"/>
</dbReference>
<proteinExistence type="inferred from homology"/>
<evidence type="ECO:0000256" key="6">
    <source>
        <dbReference type="ARBA" id="ARBA00022960"/>
    </source>
</evidence>
<evidence type="ECO:0000256" key="7">
    <source>
        <dbReference type="ARBA" id="ARBA00022984"/>
    </source>
</evidence>